<dbReference type="Proteomes" id="UP001633002">
    <property type="component" value="Unassembled WGS sequence"/>
</dbReference>
<evidence type="ECO:0000313" key="1">
    <source>
        <dbReference type="EMBL" id="KAL3693831.1"/>
    </source>
</evidence>
<dbReference type="EMBL" id="JBJQOH010000003">
    <property type="protein sequence ID" value="KAL3693831.1"/>
    <property type="molecule type" value="Genomic_DNA"/>
</dbReference>
<gene>
    <name evidence="1" type="ORF">R1sor_007482</name>
</gene>
<comment type="caution">
    <text evidence="1">The sequence shown here is derived from an EMBL/GenBank/DDBJ whole genome shotgun (WGS) entry which is preliminary data.</text>
</comment>
<organism evidence="1 2">
    <name type="scientific">Riccia sorocarpa</name>
    <dbReference type="NCBI Taxonomy" id="122646"/>
    <lineage>
        <taxon>Eukaryota</taxon>
        <taxon>Viridiplantae</taxon>
        <taxon>Streptophyta</taxon>
        <taxon>Embryophyta</taxon>
        <taxon>Marchantiophyta</taxon>
        <taxon>Marchantiopsida</taxon>
        <taxon>Marchantiidae</taxon>
        <taxon>Marchantiales</taxon>
        <taxon>Ricciaceae</taxon>
        <taxon>Riccia</taxon>
    </lineage>
</organism>
<name>A0ABD3HSR6_9MARC</name>
<evidence type="ECO:0000313" key="2">
    <source>
        <dbReference type="Proteomes" id="UP001633002"/>
    </source>
</evidence>
<dbReference type="AlphaFoldDB" id="A0ABD3HSR6"/>
<protein>
    <submittedName>
        <fullName evidence="1">Uncharacterized protein</fullName>
    </submittedName>
</protein>
<accession>A0ABD3HSR6</accession>
<proteinExistence type="predicted"/>
<sequence>MDVLDSQVVVPKILEAATVEVLIEDIPIVAVQAPLTSAVAEVTMDENLVDVGGASKPTYDHEMGKGEIIHEVVPTIPEAATVEELIQDIPVTAVEASSTSGVADVAMGENLVDVEGASEPAYDHELEKGQIIPEVVPTTSEAATIKVLIVDIPVAAVQARPTSVVAEATMGEILVEHGESMWEYFPLYNDKQRTAAKINFTTYCNDLFLNDNWENWFKIAIGGRKDGTRTKVRKNFLFFADLEKHGLNVDWTTVDKSKNVLEISAAERHAARVELWRRKTVLGAVCCILKNPNSDMMSGSKENLEQRRPSRLVLLRRKIY</sequence>
<keyword evidence="2" id="KW-1185">Reference proteome</keyword>
<reference evidence="1 2" key="1">
    <citation type="submission" date="2024-09" db="EMBL/GenBank/DDBJ databases">
        <title>Chromosome-scale assembly of Riccia sorocarpa.</title>
        <authorList>
            <person name="Paukszto L."/>
        </authorList>
    </citation>
    <scope>NUCLEOTIDE SEQUENCE [LARGE SCALE GENOMIC DNA]</scope>
    <source>
        <strain evidence="1">LP-2024</strain>
        <tissue evidence="1">Aerial parts of the thallus</tissue>
    </source>
</reference>